<evidence type="ECO:0000256" key="5">
    <source>
        <dbReference type="HAMAP-Rule" id="MF_00382"/>
    </source>
</evidence>
<dbReference type="GO" id="GO:0019843">
    <property type="term" value="F:rRNA binding"/>
    <property type="evidence" value="ECO:0007669"/>
    <property type="project" value="UniProtKB-UniRule"/>
</dbReference>
<dbReference type="FunFam" id="1.10.1900.20:FF:000001">
    <property type="entry name" value="50S ribosomal protein L20"/>
    <property type="match status" value="1"/>
</dbReference>
<evidence type="ECO:0000256" key="2">
    <source>
        <dbReference type="ARBA" id="ARBA00022980"/>
    </source>
</evidence>
<sequence>MPRVKRGVTHVKRRRNILKAVKGYKWTRKTRIKLAKTAINKAGQHAFRDRAKKKGDFRRLWQTRLNAAVRPYGITYSRFIDALKKANIEIDRKVLSALAAEHPKVFTAVMREVLPKKKEKKQ</sequence>
<evidence type="ECO:0000256" key="3">
    <source>
        <dbReference type="ARBA" id="ARBA00023274"/>
    </source>
</evidence>
<dbReference type="CDD" id="cd07026">
    <property type="entry name" value="Ribosomal_L20"/>
    <property type="match status" value="1"/>
</dbReference>
<dbReference type="Proteomes" id="UP000231152">
    <property type="component" value="Unassembled WGS sequence"/>
</dbReference>
<dbReference type="GO" id="GO:0005840">
    <property type="term" value="C:ribosome"/>
    <property type="evidence" value="ECO:0007669"/>
    <property type="project" value="UniProtKB-KW"/>
</dbReference>
<dbReference type="Gene3D" id="6.10.160.10">
    <property type="match status" value="1"/>
</dbReference>
<evidence type="ECO:0000313" key="8">
    <source>
        <dbReference type="Proteomes" id="UP000231152"/>
    </source>
</evidence>
<dbReference type="AlphaFoldDB" id="A0A2M8LFM4"/>
<dbReference type="GO" id="GO:0000027">
    <property type="term" value="P:ribosomal large subunit assembly"/>
    <property type="evidence" value="ECO:0007669"/>
    <property type="project" value="UniProtKB-UniRule"/>
</dbReference>
<dbReference type="GO" id="GO:1990904">
    <property type="term" value="C:ribonucleoprotein complex"/>
    <property type="evidence" value="ECO:0007669"/>
    <property type="project" value="UniProtKB-KW"/>
</dbReference>
<dbReference type="PANTHER" id="PTHR10986">
    <property type="entry name" value="39S RIBOSOMAL PROTEIN L20"/>
    <property type="match status" value="1"/>
</dbReference>
<dbReference type="InterPro" id="IPR035566">
    <property type="entry name" value="Ribosomal_protein_bL20_C"/>
</dbReference>
<dbReference type="SUPFAM" id="SSF74731">
    <property type="entry name" value="Ribosomal protein L20"/>
    <property type="match status" value="1"/>
</dbReference>
<keyword evidence="2 5" id="KW-0689">Ribosomal protein</keyword>
<keyword evidence="5 6" id="KW-0699">rRNA-binding</keyword>
<evidence type="ECO:0000256" key="6">
    <source>
        <dbReference type="RuleBase" id="RU000560"/>
    </source>
</evidence>
<dbReference type="InterPro" id="IPR005813">
    <property type="entry name" value="Ribosomal_bL20"/>
</dbReference>
<reference evidence="7 8" key="1">
    <citation type="submission" date="2017-09" db="EMBL/GenBank/DDBJ databases">
        <title>Depth-based differentiation of microbial function through sediment-hosted aquifers and enrichment of novel symbionts in the deep terrestrial subsurface.</title>
        <authorList>
            <person name="Probst A.J."/>
            <person name="Ladd B."/>
            <person name="Jarett J.K."/>
            <person name="Geller-Mcgrath D.E."/>
            <person name="Sieber C.M."/>
            <person name="Emerson J.B."/>
            <person name="Anantharaman K."/>
            <person name="Thomas B.C."/>
            <person name="Malmstrom R."/>
            <person name="Stieglmeier M."/>
            <person name="Klingl A."/>
            <person name="Woyke T."/>
            <person name="Ryan C.M."/>
            <person name="Banfield J.F."/>
        </authorList>
    </citation>
    <scope>NUCLEOTIDE SEQUENCE [LARGE SCALE GENOMIC DNA]</scope>
    <source>
        <strain evidence="7">CG10_big_fil_rev_8_21_14_0_10_48_11</strain>
    </source>
</reference>
<dbReference type="Pfam" id="PF00453">
    <property type="entry name" value="Ribosomal_L20"/>
    <property type="match status" value="1"/>
</dbReference>
<proteinExistence type="inferred from homology"/>
<evidence type="ECO:0000256" key="1">
    <source>
        <dbReference type="ARBA" id="ARBA00007698"/>
    </source>
</evidence>
<dbReference type="NCBIfam" id="TIGR01032">
    <property type="entry name" value="rplT_bact"/>
    <property type="match status" value="1"/>
</dbReference>
<dbReference type="Gene3D" id="1.10.1900.20">
    <property type="entry name" value="Ribosomal protein L20"/>
    <property type="match status" value="1"/>
</dbReference>
<evidence type="ECO:0000256" key="4">
    <source>
        <dbReference type="ARBA" id="ARBA00035172"/>
    </source>
</evidence>
<evidence type="ECO:0000313" key="7">
    <source>
        <dbReference type="EMBL" id="PJE76176.1"/>
    </source>
</evidence>
<accession>A0A2M8LFM4</accession>
<protein>
    <recommendedName>
        <fullName evidence="4 5">Large ribosomal subunit protein bL20</fullName>
    </recommendedName>
</protein>
<dbReference type="PRINTS" id="PR00062">
    <property type="entry name" value="RIBOSOMALL20"/>
</dbReference>
<comment type="similarity">
    <text evidence="1 5 6">Belongs to the bacterial ribosomal protein bL20 family.</text>
</comment>
<dbReference type="GO" id="GO:0006412">
    <property type="term" value="P:translation"/>
    <property type="evidence" value="ECO:0007669"/>
    <property type="project" value="InterPro"/>
</dbReference>
<gene>
    <name evidence="5" type="primary">rplT</name>
    <name evidence="7" type="ORF">COV04_01445</name>
</gene>
<keyword evidence="5 6" id="KW-0694">RNA-binding</keyword>
<keyword evidence="3 5" id="KW-0687">Ribonucleoprotein</keyword>
<dbReference type="HAMAP" id="MF_00382">
    <property type="entry name" value="Ribosomal_bL20"/>
    <property type="match status" value="1"/>
</dbReference>
<dbReference type="EMBL" id="PFET01000005">
    <property type="protein sequence ID" value="PJE76176.1"/>
    <property type="molecule type" value="Genomic_DNA"/>
</dbReference>
<organism evidence="7 8">
    <name type="scientific">Candidatus Uhrbacteria bacterium CG10_big_fil_rev_8_21_14_0_10_48_11</name>
    <dbReference type="NCBI Taxonomy" id="1975037"/>
    <lineage>
        <taxon>Bacteria</taxon>
        <taxon>Candidatus Uhriibacteriota</taxon>
    </lineage>
</organism>
<name>A0A2M8LFM4_9BACT</name>
<comment type="function">
    <text evidence="5 6">Binds directly to 23S ribosomal RNA and is necessary for the in vitro assembly process of the 50S ribosomal subunit. It is not involved in the protein synthesizing functions of that subunit.</text>
</comment>
<dbReference type="GO" id="GO:0003735">
    <property type="term" value="F:structural constituent of ribosome"/>
    <property type="evidence" value="ECO:0007669"/>
    <property type="project" value="InterPro"/>
</dbReference>
<comment type="caution">
    <text evidence="7">The sequence shown here is derived from an EMBL/GenBank/DDBJ whole genome shotgun (WGS) entry which is preliminary data.</text>
</comment>